<evidence type="ECO:0000256" key="1">
    <source>
        <dbReference type="SAM" id="MobiDB-lite"/>
    </source>
</evidence>
<gene>
    <name evidence="2" type="ORF">LMG29739_04375</name>
</gene>
<organism evidence="2 3">
    <name type="scientific">Paraburkholderia solisilvae</name>
    <dbReference type="NCBI Taxonomy" id="624376"/>
    <lineage>
        <taxon>Bacteria</taxon>
        <taxon>Pseudomonadati</taxon>
        <taxon>Pseudomonadota</taxon>
        <taxon>Betaproteobacteria</taxon>
        <taxon>Burkholderiales</taxon>
        <taxon>Burkholderiaceae</taxon>
        <taxon>Paraburkholderia</taxon>
    </lineage>
</organism>
<dbReference type="EMBL" id="CADIKF010000038">
    <property type="protein sequence ID" value="CAB3764514.1"/>
    <property type="molecule type" value="Genomic_DNA"/>
</dbReference>
<reference evidence="2 3" key="1">
    <citation type="submission" date="2020-04" db="EMBL/GenBank/DDBJ databases">
        <authorList>
            <person name="De Canck E."/>
        </authorList>
    </citation>
    <scope>NUCLEOTIDE SEQUENCE [LARGE SCALE GENOMIC DNA]</scope>
    <source>
        <strain evidence="2 3">LMG 29739</strain>
    </source>
</reference>
<evidence type="ECO:0000313" key="2">
    <source>
        <dbReference type="EMBL" id="CAB3764514.1"/>
    </source>
</evidence>
<accession>A0A6J5EFP3</accession>
<sequence length="56" mass="5569">MFPLLLLPPAIASIAELVGSAIVTTVAARVASDLYDSATNRSSSAGSSSSDDTEAA</sequence>
<dbReference type="Proteomes" id="UP000494329">
    <property type="component" value="Unassembled WGS sequence"/>
</dbReference>
<name>A0A6J5EFP3_9BURK</name>
<dbReference type="AlphaFoldDB" id="A0A6J5EFP3"/>
<dbReference type="RefSeq" id="WP_175113184.1">
    <property type="nucleotide sequence ID" value="NZ_CADIKF010000038.1"/>
</dbReference>
<evidence type="ECO:0000313" key="3">
    <source>
        <dbReference type="Proteomes" id="UP000494329"/>
    </source>
</evidence>
<proteinExistence type="predicted"/>
<feature type="compositionally biased region" description="Low complexity" evidence="1">
    <location>
        <begin position="37"/>
        <end position="50"/>
    </location>
</feature>
<keyword evidence="3" id="KW-1185">Reference proteome</keyword>
<protein>
    <submittedName>
        <fullName evidence="2">Uncharacterized protein</fullName>
    </submittedName>
</protein>
<feature type="region of interest" description="Disordered" evidence="1">
    <location>
        <begin position="37"/>
        <end position="56"/>
    </location>
</feature>